<gene>
    <name evidence="2" type="ORF">C7B47_14090</name>
</gene>
<keyword evidence="1" id="KW-0812">Transmembrane</keyword>
<feature type="transmembrane region" description="Helical" evidence="1">
    <location>
        <begin position="6"/>
        <end position="30"/>
    </location>
</feature>
<name>A0A2T2WR82_SULTH</name>
<keyword evidence="1" id="KW-0472">Membrane</keyword>
<comment type="caution">
    <text evidence="2">The sequence shown here is derived from an EMBL/GenBank/DDBJ whole genome shotgun (WGS) entry which is preliminary data.</text>
</comment>
<accession>A0A2T2WR82</accession>
<evidence type="ECO:0000313" key="3">
    <source>
        <dbReference type="Proteomes" id="UP000242705"/>
    </source>
</evidence>
<organism evidence="2 3">
    <name type="scientific">Sulfobacillus thermosulfidooxidans</name>
    <dbReference type="NCBI Taxonomy" id="28034"/>
    <lineage>
        <taxon>Bacteria</taxon>
        <taxon>Bacillati</taxon>
        <taxon>Bacillota</taxon>
        <taxon>Clostridia</taxon>
        <taxon>Eubacteriales</taxon>
        <taxon>Clostridiales Family XVII. Incertae Sedis</taxon>
        <taxon>Sulfobacillus</taxon>
    </lineage>
</organism>
<evidence type="ECO:0000313" key="2">
    <source>
        <dbReference type="EMBL" id="PSR24737.1"/>
    </source>
</evidence>
<proteinExistence type="predicted"/>
<reference evidence="2 3" key="1">
    <citation type="journal article" date="2014" name="BMC Genomics">
        <title>Comparison of environmental and isolate Sulfobacillus genomes reveals diverse carbon, sulfur, nitrogen, and hydrogen metabolisms.</title>
        <authorList>
            <person name="Justice N.B."/>
            <person name="Norman A."/>
            <person name="Brown C.T."/>
            <person name="Singh A."/>
            <person name="Thomas B.C."/>
            <person name="Banfield J.F."/>
        </authorList>
    </citation>
    <scope>NUCLEOTIDE SEQUENCE [LARGE SCALE GENOMIC DNA]</scope>
    <source>
        <strain evidence="2">AMDSBA5</strain>
    </source>
</reference>
<protein>
    <submittedName>
        <fullName evidence="2">Uncharacterized protein</fullName>
    </submittedName>
</protein>
<feature type="transmembrane region" description="Helical" evidence="1">
    <location>
        <begin position="42"/>
        <end position="66"/>
    </location>
</feature>
<keyword evidence="1" id="KW-1133">Transmembrane helix</keyword>
<evidence type="ECO:0000256" key="1">
    <source>
        <dbReference type="SAM" id="Phobius"/>
    </source>
</evidence>
<dbReference type="AlphaFoldDB" id="A0A2T2WR82"/>
<dbReference type="Proteomes" id="UP000242705">
    <property type="component" value="Unassembled WGS sequence"/>
</dbReference>
<sequence length="69" mass="7852">MFWLLYWLNWIATLEGVIFLTGLELTLLRWASYFPPIVVTGFKLLISVVILAVWGSMTHGITVMIANLP</sequence>
<dbReference type="EMBL" id="PXYX01000044">
    <property type="protein sequence ID" value="PSR24737.1"/>
    <property type="molecule type" value="Genomic_DNA"/>
</dbReference>